<protein>
    <submittedName>
        <fullName evidence="3">Dioxygenase</fullName>
    </submittedName>
</protein>
<keyword evidence="2" id="KW-0472">Membrane</keyword>
<proteinExistence type="predicted"/>
<dbReference type="EMBL" id="JAQZCI010000002">
    <property type="protein sequence ID" value="MDD7962569.1"/>
    <property type="molecule type" value="Genomic_DNA"/>
</dbReference>
<gene>
    <name evidence="3" type="ORF">PUW80_09430</name>
</gene>
<feature type="transmembrane region" description="Helical" evidence="2">
    <location>
        <begin position="39"/>
        <end position="59"/>
    </location>
</feature>
<keyword evidence="2" id="KW-0812">Transmembrane</keyword>
<sequence length="100" mass="10347">MAARGRNRDDRAAQERARVYAARREYHEGLTRRRSRDNLIAAVGGGVLLIGLLAAQAAYFTAGPGAPDPAETPAPTPSATLPASPTPSPSDAAPSSEPTP</sequence>
<feature type="compositionally biased region" description="Low complexity" evidence="1">
    <location>
        <begin position="77"/>
        <end position="100"/>
    </location>
</feature>
<feature type="region of interest" description="Disordered" evidence="1">
    <location>
        <begin position="61"/>
        <end position="100"/>
    </location>
</feature>
<evidence type="ECO:0000313" key="3">
    <source>
        <dbReference type="EMBL" id="MDD7962569.1"/>
    </source>
</evidence>
<accession>A0ABT5SIE2</accession>
<evidence type="ECO:0000256" key="2">
    <source>
        <dbReference type="SAM" id="Phobius"/>
    </source>
</evidence>
<name>A0ABT5SIE2_9MICO</name>
<keyword evidence="3" id="KW-0560">Oxidoreductase</keyword>
<dbReference type="GO" id="GO:0051213">
    <property type="term" value="F:dioxygenase activity"/>
    <property type="evidence" value="ECO:0007669"/>
    <property type="project" value="UniProtKB-KW"/>
</dbReference>
<evidence type="ECO:0000313" key="4">
    <source>
        <dbReference type="Proteomes" id="UP001218170"/>
    </source>
</evidence>
<keyword evidence="2" id="KW-1133">Transmembrane helix</keyword>
<feature type="compositionally biased region" description="Pro residues" evidence="1">
    <location>
        <begin position="66"/>
        <end position="76"/>
    </location>
</feature>
<reference evidence="3 4" key="1">
    <citation type="submission" date="2023-02" db="EMBL/GenBank/DDBJ databases">
        <title>Study of novel species of the Microbacterium genus.</title>
        <authorList>
            <person name="Arroyo-Herrera I."/>
            <person name="Roman-Ponce B."/>
            <person name="Vasquez-Murrieta M.S."/>
        </authorList>
    </citation>
    <scope>NUCLEOTIDE SEQUENCE [LARGE SCALE GENOMIC DNA]</scope>
    <source>
        <strain evidence="3 4">NE1TT3</strain>
    </source>
</reference>
<keyword evidence="4" id="KW-1185">Reference proteome</keyword>
<dbReference type="RefSeq" id="WP_274264517.1">
    <property type="nucleotide sequence ID" value="NZ_JAQZCI010000002.1"/>
</dbReference>
<organism evidence="3 4">
    <name type="scientific">Microbacterium thalli</name>
    <dbReference type="NCBI Taxonomy" id="3027921"/>
    <lineage>
        <taxon>Bacteria</taxon>
        <taxon>Bacillati</taxon>
        <taxon>Actinomycetota</taxon>
        <taxon>Actinomycetes</taxon>
        <taxon>Micrococcales</taxon>
        <taxon>Microbacteriaceae</taxon>
        <taxon>Microbacterium</taxon>
    </lineage>
</organism>
<comment type="caution">
    <text evidence="3">The sequence shown here is derived from an EMBL/GenBank/DDBJ whole genome shotgun (WGS) entry which is preliminary data.</text>
</comment>
<keyword evidence="3" id="KW-0223">Dioxygenase</keyword>
<dbReference type="Proteomes" id="UP001218170">
    <property type="component" value="Unassembled WGS sequence"/>
</dbReference>
<evidence type="ECO:0000256" key="1">
    <source>
        <dbReference type="SAM" id="MobiDB-lite"/>
    </source>
</evidence>